<dbReference type="GO" id="GO:0003676">
    <property type="term" value="F:nucleic acid binding"/>
    <property type="evidence" value="ECO:0007669"/>
    <property type="project" value="InterPro"/>
</dbReference>
<proteinExistence type="predicted"/>
<keyword evidence="1" id="KW-0862">Zinc</keyword>
<dbReference type="InterPro" id="IPR005312">
    <property type="entry name" value="DUF1759"/>
</dbReference>
<keyword evidence="1" id="KW-0479">Metal-binding</keyword>
<dbReference type="GO" id="GO:0008270">
    <property type="term" value="F:zinc ion binding"/>
    <property type="evidence" value="ECO:0007669"/>
    <property type="project" value="UniProtKB-KW"/>
</dbReference>
<dbReference type="AlphaFoldDB" id="A0A6V7W8N9"/>
<dbReference type="PANTHER" id="PTHR47331">
    <property type="entry name" value="PHD-TYPE DOMAIN-CONTAINING PROTEIN"/>
    <property type="match status" value="1"/>
</dbReference>
<evidence type="ECO:0000313" key="3">
    <source>
        <dbReference type="EMBL" id="CAD2183553.1"/>
    </source>
</evidence>
<name>A0A6V7W8N9_MELEN</name>
<gene>
    <name evidence="3" type="ORF">MENT_LOCUS35855</name>
</gene>
<evidence type="ECO:0000256" key="1">
    <source>
        <dbReference type="PROSITE-ProRule" id="PRU00047"/>
    </source>
</evidence>
<dbReference type="PANTHER" id="PTHR47331:SF1">
    <property type="entry name" value="GAG-LIKE PROTEIN"/>
    <property type="match status" value="1"/>
</dbReference>
<dbReference type="OrthoDB" id="5864015at2759"/>
<protein>
    <recommendedName>
        <fullName evidence="2">CCHC-type domain-containing protein</fullName>
    </recommendedName>
</protein>
<dbReference type="Pfam" id="PF03564">
    <property type="entry name" value="DUF1759"/>
    <property type="match status" value="1"/>
</dbReference>
<sequence length="440" mass="51854">MSGPYKRMIGTVLRRLINRIENTEQIMKKKIIDDEEKESITSDGKSIIKILNTLEEKNQLWLNFINNLDINDRETETLAYDNYIVDNKHFYEWIEKGRETADFIEELVYQRKSDDSENNSIVTQINHSETRELTVQLPRLQLPEFNGDPHHWISFWQSFESSIDKQKFSQIDKMKFLLNCLKGEAKNVVSDLMLSNENYQIAVNTLKERFGDKNILIEALESELFHLPTCTEKSISLKNTVDKIEKIFRQLESIGENTNNSIMTSLIRSKLNRNILMEIAKEEKASGRKWDTNELRKALIGMVNIRESVFQSSKHFQFSHPNNHNEINQKFRNNENFKRFDKVNQTRTFPVITHAKNIVCYFCNGSHWTNSCTKVLGLEERKKRLIDQNRCFRCLRIGHILKNCRIRRNCSYCNGNHNSAICPKRNFEQEKQPDIQMNCD</sequence>
<dbReference type="InterPro" id="IPR001878">
    <property type="entry name" value="Znf_CCHC"/>
</dbReference>
<dbReference type="EMBL" id="CAJEWN010000472">
    <property type="protein sequence ID" value="CAD2183553.1"/>
    <property type="molecule type" value="Genomic_DNA"/>
</dbReference>
<feature type="domain" description="CCHC-type" evidence="2">
    <location>
        <begin position="390"/>
        <end position="405"/>
    </location>
</feature>
<organism evidence="3 4">
    <name type="scientific">Meloidogyne enterolobii</name>
    <name type="common">Root-knot nematode worm</name>
    <name type="synonym">Meloidogyne mayaguensis</name>
    <dbReference type="NCBI Taxonomy" id="390850"/>
    <lineage>
        <taxon>Eukaryota</taxon>
        <taxon>Metazoa</taxon>
        <taxon>Ecdysozoa</taxon>
        <taxon>Nematoda</taxon>
        <taxon>Chromadorea</taxon>
        <taxon>Rhabditida</taxon>
        <taxon>Tylenchina</taxon>
        <taxon>Tylenchomorpha</taxon>
        <taxon>Tylenchoidea</taxon>
        <taxon>Meloidogynidae</taxon>
        <taxon>Meloidogyninae</taxon>
        <taxon>Meloidogyne</taxon>
    </lineage>
</organism>
<dbReference type="Gene3D" id="4.10.60.10">
    <property type="entry name" value="Zinc finger, CCHC-type"/>
    <property type="match status" value="1"/>
</dbReference>
<keyword evidence="1" id="KW-0863">Zinc-finger</keyword>
<accession>A0A6V7W8N9</accession>
<evidence type="ECO:0000313" key="4">
    <source>
        <dbReference type="Proteomes" id="UP000580250"/>
    </source>
</evidence>
<dbReference type="PROSITE" id="PS50158">
    <property type="entry name" value="ZF_CCHC"/>
    <property type="match status" value="1"/>
</dbReference>
<comment type="caution">
    <text evidence="3">The sequence shown here is derived from an EMBL/GenBank/DDBJ whole genome shotgun (WGS) entry which is preliminary data.</text>
</comment>
<evidence type="ECO:0000259" key="2">
    <source>
        <dbReference type="PROSITE" id="PS50158"/>
    </source>
</evidence>
<reference evidence="3 4" key="1">
    <citation type="submission" date="2020-08" db="EMBL/GenBank/DDBJ databases">
        <authorList>
            <person name="Koutsovoulos G."/>
            <person name="Danchin GJ E."/>
        </authorList>
    </citation>
    <scope>NUCLEOTIDE SEQUENCE [LARGE SCALE GENOMIC DNA]</scope>
</reference>
<dbReference type="Proteomes" id="UP000580250">
    <property type="component" value="Unassembled WGS sequence"/>
</dbReference>
<dbReference type="SMART" id="SM00343">
    <property type="entry name" value="ZnF_C2HC"/>
    <property type="match status" value="3"/>
</dbReference>